<name>A0ABU8GV99_9ACTN</name>
<protein>
    <submittedName>
        <fullName evidence="2">TOBE domain-containing protein</fullName>
    </submittedName>
</protein>
<evidence type="ECO:0000259" key="1">
    <source>
        <dbReference type="Pfam" id="PF08402"/>
    </source>
</evidence>
<dbReference type="SUPFAM" id="SSF50331">
    <property type="entry name" value="MOP-like"/>
    <property type="match status" value="1"/>
</dbReference>
<organism evidence="2 3">
    <name type="scientific">Streptomyces brasiliscabiei</name>
    <dbReference type="NCBI Taxonomy" id="2736302"/>
    <lineage>
        <taxon>Bacteria</taxon>
        <taxon>Bacillati</taxon>
        <taxon>Actinomycetota</taxon>
        <taxon>Actinomycetes</taxon>
        <taxon>Kitasatosporales</taxon>
        <taxon>Streptomycetaceae</taxon>
        <taxon>Streptomyces</taxon>
    </lineage>
</organism>
<sequence length="68" mass="7247">GPECASITATITDIAYLGHHVSCVLETSGGEPLTISVRQPGSHLAVGARCELSWPYEATWLLPIRDAQ</sequence>
<comment type="caution">
    <text evidence="2">The sequence shown here is derived from an EMBL/GenBank/DDBJ whole genome shotgun (WGS) entry which is preliminary data.</text>
</comment>
<gene>
    <name evidence="2" type="ORF">WB403_49410</name>
</gene>
<dbReference type="EMBL" id="JBBAYM010000239">
    <property type="protein sequence ID" value="MEI5617127.1"/>
    <property type="molecule type" value="Genomic_DNA"/>
</dbReference>
<accession>A0ABU8GV99</accession>
<dbReference type="Proteomes" id="UP001365781">
    <property type="component" value="Unassembled WGS sequence"/>
</dbReference>
<dbReference type="InterPro" id="IPR013611">
    <property type="entry name" value="Transp-assoc_OB_typ2"/>
</dbReference>
<evidence type="ECO:0000313" key="3">
    <source>
        <dbReference type="Proteomes" id="UP001365781"/>
    </source>
</evidence>
<reference evidence="2 3" key="1">
    <citation type="submission" date="2024-03" db="EMBL/GenBank/DDBJ databases">
        <title>First Report of Pectobacterium brasiliscabiei causing potato scab in china.</title>
        <authorList>
            <person name="Handique U."/>
        </authorList>
    </citation>
    <scope>NUCLEOTIDE SEQUENCE [LARGE SCALE GENOMIC DNA]</scope>
    <source>
        <strain evidence="2 3">ZRIMU1503</strain>
    </source>
</reference>
<proteinExistence type="predicted"/>
<evidence type="ECO:0000313" key="2">
    <source>
        <dbReference type="EMBL" id="MEI5617127.1"/>
    </source>
</evidence>
<keyword evidence="3" id="KW-1185">Reference proteome</keyword>
<feature type="domain" description="Transport-associated OB type 2" evidence="1">
    <location>
        <begin position="6"/>
        <end position="62"/>
    </location>
</feature>
<dbReference type="RefSeq" id="WP_336559034.1">
    <property type="nucleotide sequence ID" value="NZ_JBBAYM010000239.1"/>
</dbReference>
<feature type="non-terminal residue" evidence="2">
    <location>
        <position position="1"/>
    </location>
</feature>
<dbReference type="Pfam" id="PF08402">
    <property type="entry name" value="TOBE_2"/>
    <property type="match status" value="1"/>
</dbReference>
<dbReference type="InterPro" id="IPR008995">
    <property type="entry name" value="Mo/tungstate-bd_C_term_dom"/>
</dbReference>